<dbReference type="AlphaFoldDB" id="A0A1F4VAJ3"/>
<reference evidence="1 2" key="1">
    <citation type="journal article" date="2016" name="Nat. Commun.">
        <title>Thousands of microbial genomes shed light on interconnected biogeochemical processes in an aquifer system.</title>
        <authorList>
            <person name="Anantharaman K."/>
            <person name="Brown C.T."/>
            <person name="Hug L.A."/>
            <person name="Sharon I."/>
            <person name="Castelle C.J."/>
            <person name="Probst A.J."/>
            <person name="Thomas B.C."/>
            <person name="Singh A."/>
            <person name="Wilkins M.J."/>
            <person name="Karaoz U."/>
            <person name="Brodie E.L."/>
            <person name="Williams K.H."/>
            <person name="Hubbard S.S."/>
            <person name="Banfield J.F."/>
        </authorList>
    </citation>
    <scope>NUCLEOTIDE SEQUENCE [LARGE SCALE GENOMIC DNA]</scope>
</reference>
<gene>
    <name evidence="1" type="ORF">A2797_00150</name>
</gene>
<comment type="caution">
    <text evidence="1">The sequence shown here is derived from an EMBL/GenBank/DDBJ whole genome shotgun (WGS) entry which is preliminary data.</text>
</comment>
<dbReference type="EMBL" id="MEVC01000023">
    <property type="protein sequence ID" value="OGC54186.1"/>
    <property type="molecule type" value="Genomic_DNA"/>
</dbReference>
<dbReference type="STRING" id="1802619.A2797_00150"/>
<proteinExistence type="predicted"/>
<evidence type="ECO:0000313" key="2">
    <source>
        <dbReference type="Proteomes" id="UP000179005"/>
    </source>
</evidence>
<organism evidence="1 2">
    <name type="scientific">candidate division WWE3 bacterium RIFCSPHIGHO2_01_FULL_48_15</name>
    <dbReference type="NCBI Taxonomy" id="1802619"/>
    <lineage>
        <taxon>Bacteria</taxon>
        <taxon>Katanobacteria</taxon>
    </lineage>
</organism>
<evidence type="ECO:0000313" key="1">
    <source>
        <dbReference type="EMBL" id="OGC54186.1"/>
    </source>
</evidence>
<sequence>MQEKEGVVNEVLVFRFRTWTQLPRPLTVEELGKFSRAIFADANLTNTDTGHRFLAEERYPKAEIAVTTSVAGADAIAASSVVVAAFRKALKTTGLEPSGPILTTFLDDARSSGGRLS</sequence>
<protein>
    <submittedName>
        <fullName evidence="1">Uncharacterized protein</fullName>
    </submittedName>
</protein>
<accession>A0A1F4VAJ3</accession>
<name>A0A1F4VAJ3_UNCKA</name>
<dbReference type="Proteomes" id="UP000179005">
    <property type="component" value="Unassembled WGS sequence"/>
</dbReference>